<name>A0A2R8C5H2_9RHOB</name>
<protein>
    <submittedName>
        <fullName evidence="1">Uncharacterized protein</fullName>
    </submittedName>
</protein>
<dbReference type="OrthoDB" id="7917345at2"/>
<reference evidence="2" key="1">
    <citation type="submission" date="2018-03" db="EMBL/GenBank/DDBJ databases">
        <authorList>
            <person name="Rodrigo-Torres L."/>
            <person name="Arahal R. D."/>
            <person name="Lucena T."/>
        </authorList>
    </citation>
    <scope>NUCLEOTIDE SEQUENCE [LARGE SCALE GENOMIC DNA]</scope>
    <source>
        <strain evidence="2">CECT 7615</strain>
    </source>
</reference>
<accession>A0A2R8C5H2</accession>
<gene>
    <name evidence="1" type="ORF">TRM7615_01158</name>
</gene>
<dbReference type="EMBL" id="ONZG01000002">
    <property type="protein sequence ID" value="SPJ27667.1"/>
    <property type="molecule type" value="Genomic_DNA"/>
</dbReference>
<dbReference type="AlphaFoldDB" id="A0A2R8C5H2"/>
<keyword evidence="2" id="KW-1185">Reference proteome</keyword>
<organism evidence="1 2">
    <name type="scientific">Falsiruegeria mediterranea M17</name>
    <dbReference type="NCBI Taxonomy" id="1200281"/>
    <lineage>
        <taxon>Bacteria</taxon>
        <taxon>Pseudomonadati</taxon>
        <taxon>Pseudomonadota</taxon>
        <taxon>Alphaproteobacteria</taxon>
        <taxon>Rhodobacterales</taxon>
        <taxon>Roseobacteraceae</taxon>
        <taxon>Falsiruegeria</taxon>
    </lineage>
</organism>
<dbReference type="Proteomes" id="UP000244898">
    <property type="component" value="Unassembled WGS sequence"/>
</dbReference>
<dbReference type="RefSeq" id="WP_108785924.1">
    <property type="nucleotide sequence ID" value="NZ_ONZG01000002.1"/>
</dbReference>
<proteinExistence type="predicted"/>
<evidence type="ECO:0000313" key="1">
    <source>
        <dbReference type="EMBL" id="SPJ27667.1"/>
    </source>
</evidence>
<evidence type="ECO:0000313" key="2">
    <source>
        <dbReference type="Proteomes" id="UP000244898"/>
    </source>
</evidence>
<sequence>MTRPTDLEPNVITEQGLRELAEKGHGVEVLCQTDPERKGPSWYGLWIMRTVGADGKEKLLVTARTRLTQNAIKVREFKTATGVISFLIGIGFAHADIPLREGETTLHKLGNS</sequence>